<evidence type="ECO:0000313" key="2">
    <source>
        <dbReference type="Proteomes" id="UP001153076"/>
    </source>
</evidence>
<reference evidence="1" key="1">
    <citation type="submission" date="2022-04" db="EMBL/GenBank/DDBJ databases">
        <title>Carnegiea gigantea Genome sequencing and assembly v2.</title>
        <authorList>
            <person name="Copetti D."/>
            <person name="Sanderson M.J."/>
            <person name="Burquez A."/>
            <person name="Wojciechowski M.F."/>
        </authorList>
    </citation>
    <scope>NUCLEOTIDE SEQUENCE</scope>
    <source>
        <strain evidence="1">SGP5-SGP5p</strain>
        <tissue evidence="1">Aerial part</tissue>
    </source>
</reference>
<sequence>MKQFLSMKLAVVNPKLDFSIEDLIDKQAFATCSTSVPTMAISPDFLKYNHVKQDLVYASELAVSQLDMGLQRAISAPISMPETFFDPSSFNVISLLLVQEIQIYTNSVLFSHFDAFYEQQTSGSLPWDANLQNIYSMECQQGRSIPSQLQTFTSR</sequence>
<proteinExistence type="predicted"/>
<dbReference type="OrthoDB" id="1915602at2759"/>
<accession>A0A9Q1KEC2</accession>
<dbReference type="AlphaFoldDB" id="A0A9Q1KEC2"/>
<comment type="caution">
    <text evidence="1">The sequence shown here is derived from an EMBL/GenBank/DDBJ whole genome shotgun (WGS) entry which is preliminary data.</text>
</comment>
<dbReference type="EMBL" id="JAKOGI010000154">
    <property type="protein sequence ID" value="KAJ8441788.1"/>
    <property type="molecule type" value="Genomic_DNA"/>
</dbReference>
<name>A0A9Q1KEC2_9CARY</name>
<gene>
    <name evidence="1" type="ORF">Cgig2_009034</name>
</gene>
<protein>
    <submittedName>
        <fullName evidence="1">Uncharacterized protein</fullName>
    </submittedName>
</protein>
<dbReference type="Proteomes" id="UP001153076">
    <property type="component" value="Unassembled WGS sequence"/>
</dbReference>
<keyword evidence="2" id="KW-1185">Reference proteome</keyword>
<evidence type="ECO:0000313" key="1">
    <source>
        <dbReference type="EMBL" id="KAJ8441788.1"/>
    </source>
</evidence>
<organism evidence="1 2">
    <name type="scientific">Carnegiea gigantea</name>
    <dbReference type="NCBI Taxonomy" id="171969"/>
    <lineage>
        <taxon>Eukaryota</taxon>
        <taxon>Viridiplantae</taxon>
        <taxon>Streptophyta</taxon>
        <taxon>Embryophyta</taxon>
        <taxon>Tracheophyta</taxon>
        <taxon>Spermatophyta</taxon>
        <taxon>Magnoliopsida</taxon>
        <taxon>eudicotyledons</taxon>
        <taxon>Gunneridae</taxon>
        <taxon>Pentapetalae</taxon>
        <taxon>Caryophyllales</taxon>
        <taxon>Cactineae</taxon>
        <taxon>Cactaceae</taxon>
        <taxon>Cactoideae</taxon>
        <taxon>Echinocereeae</taxon>
        <taxon>Carnegiea</taxon>
    </lineage>
</organism>